<reference evidence="1 2" key="1">
    <citation type="submission" date="2019-02" db="EMBL/GenBank/DDBJ databases">
        <title>Draft genome sequence of Muricauda sp. 176CP4-71.</title>
        <authorList>
            <person name="Park J.-S."/>
        </authorList>
    </citation>
    <scope>NUCLEOTIDE SEQUENCE [LARGE SCALE GENOMIC DNA]</scope>
    <source>
        <strain evidence="1 2">176CP4-71</strain>
    </source>
</reference>
<name>A0A4Q8QEM4_9FLAO</name>
<evidence type="ECO:0000313" key="2">
    <source>
        <dbReference type="Proteomes" id="UP000291981"/>
    </source>
</evidence>
<dbReference type="EMBL" id="SGIU01000002">
    <property type="protein sequence ID" value="TAI47628.1"/>
    <property type="molecule type" value="Genomic_DNA"/>
</dbReference>
<sequence>MKVKHISDRAQLLSVADEALVDDIRYEDFENHLFNDVLFGKGVALHEAYYFNSSHLLRHIINSGDESSFFEETAIAGLAIPAISETGINSINELYHYLAYDKYDNKKEYFQQELFESARFDKYIKNLDFGLATKNNAIFWPEGIGIGYENFIRKNFYKQEPPQLPQGQEWIWEESELWRNSCFEEALINSKKIDSNGGLRRGQLFSSIAKEVGVKNSEKYHSINQILELAKPNPKTSSALRIFWSWLNQSYHINFSEKLGLVADLPNYNPNKDFLVDELKINSKNPNDGSSFHHFLVDAPSTEYLLSVNPKKLINTRLGSAADDYFESLNAFQNSPNDSTAQHFVKQYQDYSKEICNLRTFGHKKSKKIPLSLSSSHFQYAGYLTSAISATTSQPKLVILSGAFLAFGLYLRNEEEKLKEYEKEKTEPILLKVSLNKKSS</sequence>
<keyword evidence="2" id="KW-1185">Reference proteome</keyword>
<accession>A0A4Q8QEM4</accession>
<comment type="caution">
    <text evidence="1">The sequence shown here is derived from an EMBL/GenBank/DDBJ whole genome shotgun (WGS) entry which is preliminary data.</text>
</comment>
<evidence type="ECO:0000313" key="1">
    <source>
        <dbReference type="EMBL" id="TAI47628.1"/>
    </source>
</evidence>
<protein>
    <submittedName>
        <fullName evidence="1">Uncharacterized protein</fullName>
    </submittedName>
</protein>
<dbReference type="AlphaFoldDB" id="A0A4Q8QEM4"/>
<dbReference type="RefSeq" id="WP_130614602.1">
    <property type="nucleotide sequence ID" value="NZ_SGIU01000002.1"/>
</dbReference>
<dbReference type="OrthoDB" id="9782700at2"/>
<dbReference type="Proteomes" id="UP000291981">
    <property type="component" value="Unassembled WGS sequence"/>
</dbReference>
<organism evidence="1 2">
    <name type="scientific">Flagellimonas allohymeniacidonis</name>
    <dbReference type="NCBI Taxonomy" id="2517819"/>
    <lineage>
        <taxon>Bacteria</taxon>
        <taxon>Pseudomonadati</taxon>
        <taxon>Bacteroidota</taxon>
        <taxon>Flavobacteriia</taxon>
        <taxon>Flavobacteriales</taxon>
        <taxon>Flavobacteriaceae</taxon>
        <taxon>Flagellimonas</taxon>
    </lineage>
</organism>
<proteinExistence type="predicted"/>
<gene>
    <name evidence="1" type="ORF">EW142_13270</name>
</gene>